<feature type="compositionally biased region" description="Low complexity" evidence="1">
    <location>
        <begin position="42"/>
        <end position="56"/>
    </location>
</feature>
<protein>
    <submittedName>
        <fullName evidence="2">Uncharacterized protein</fullName>
    </submittedName>
</protein>
<feature type="compositionally biased region" description="Basic residues" evidence="1">
    <location>
        <begin position="64"/>
        <end position="73"/>
    </location>
</feature>
<gene>
    <name evidence="2" type="ORF">E2C01_073851</name>
</gene>
<accession>A0A5B7IER8</accession>
<sequence length="86" mass="9408">MFAARNADLEDDGRMKCKDHQGNALWSTAAAATAATTTTTKMITKTTMTPTATTNTDHNDNNNRHTKIKKKTANIKNTGRHSMSNL</sequence>
<keyword evidence="3" id="KW-1185">Reference proteome</keyword>
<dbReference type="EMBL" id="VSRR010050839">
    <property type="protein sequence ID" value="MPC79328.1"/>
    <property type="molecule type" value="Genomic_DNA"/>
</dbReference>
<proteinExistence type="predicted"/>
<evidence type="ECO:0000313" key="2">
    <source>
        <dbReference type="EMBL" id="MPC79328.1"/>
    </source>
</evidence>
<evidence type="ECO:0000256" key="1">
    <source>
        <dbReference type="SAM" id="MobiDB-lite"/>
    </source>
</evidence>
<comment type="caution">
    <text evidence="2">The sequence shown here is derived from an EMBL/GenBank/DDBJ whole genome shotgun (WGS) entry which is preliminary data.</text>
</comment>
<reference evidence="2 3" key="1">
    <citation type="submission" date="2019-05" db="EMBL/GenBank/DDBJ databases">
        <title>Another draft genome of Portunus trituberculatus and its Hox gene families provides insights of decapod evolution.</title>
        <authorList>
            <person name="Jeong J.-H."/>
            <person name="Song I."/>
            <person name="Kim S."/>
            <person name="Choi T."/>
            <person name="Kim D."/>
            <person name="Ryu S."/>
            <person name="Kim W."/>
        </authorList>
    </citation>
    <scope>NUCLEOTIDE SEQUENCE [LARGE SCALE GENOMIC DNA]</scope>
    <source>
        <tissue evidence="2">Muscle</tissue>
    </source>
</reference>
<feature type="region of interest" description="Disordered" evidence="1">
    <location>
        <begin position="42"/>
        <end position="86"/>
    </location>
</feature>
<dbReference type="AlphaFoldDB" id="A0A5B7IER8"/>
<name>A0A5B7IER8_PORTR</name>
<evidence type="ECO:0000313" key="3">
    <source>
        <dbReference type="Proteomes" id="UP000324222"/>
    </source>
</evidence>
<dbReference type="Proteomes" id="UP000324222">
    <property type="component" value="Unassembled WGS sequence"/>
</dbReference>
<organism evidence="2 3">
    <name type="scientific">Portunus trituberculatus</name>
    <name type="common">Swimming crab</name>
    <name type="synonym">Neptunus trituberculatus</name>
    <dbReference type="NCBI Taxonomy" id="210409"/>
    <lineage>
        <taxon>Eukaryota</taxon>
        <taxon>Metazoa</taxon>
        <taxon>Ecdysozoa</taxon>
        <taxon>Arthropoda</taxon>
        <taxon>Crustacea</taxon>
        <taxon>Multicrustacea</taxon>
        <taxon>Malacostraca</taxon>
        <taxon>Eumalacostraca</taxon>
        <taxon>Eucarida</taxon>
        <taxon>Decapoda</taxon>
        <taxon>Pleocyemata</taxon>
        <taxon>Brachyura</taxon>
        <taxon>Eubrachyura</taxon>
        <taxon>Portunoidea</taxon>
        <taxon>Portunidae</taxon>
        <taxon>Portuninae</taxon>
        <taxon>Portunus</taxon>
    </lineage>
</organism>